<dbReference type="EC" id="1.8.4.11" evidence="4"/>
<dbReference type="Proteomes" id="UP000269019">
    <property type="component" value="Chromosome"/>
</dbReference>
<dbReference type="GO" id="GO:0034599">
    <property type="term" value="P:cellular response to oxidative stress"/>
    <property type="evidence" value="ECO:0007669"/>
    <property type="project" value="TreeGrafter"/>
</dbReference>
<evidence type="ECO:0000256" key="4">
    <source>
        <dbReference type="HAMAP-Rule" id="MF_01401"/>
    </source>
</evidence>
<keyword evidence="1 4" id="KW-0560">Oxidoreductase</keyword>
<feature type="active site" evidence="4">
    <location>
        <position position="56"/>
    </location>
</feature>
<protein>
    <recommendedName>
        <fullName evidence="4">Peptide methionine sulfoxide reductase MsrA</fullName>
        <shortName evidence="4">Protein-methionine-S-oxide reductase</shortName>
        <ecNumber evidence="4">1.8.4.11</ecNumber>
    </recommendedName>
    <alternativeName>
        <fullName evidence="4">Peptide-methionine (S)-S-oxide reductase</fullName>
        <shortName evidence="4">Peptide Met(O) reductase</shortName>
    </alternativeName>
</protein>
<dbReference type="GO" id="GO:0008113">
    <property type="term" value="F:peptide-methionine (S)-S-oxide reductase activity"/>
    <property type="evidence" value="ECO:0007669"/>
    <property type="project" value="UniProtKB-UniRule"/>
</dbReference>
<dbReference type="NCBIfam" id="TIGR00401">
    <property type="entry name" value="msrA"/>
    <property type="match status" value="1"/>
</dbReference>
<dbReference type="OrthoDB" id="4174719at2"/>
<keyword evidence="7" id="KW-1185">Reference proteome</keyword>
<dbReference type="PANTHER" id="PTHR42799">
    <property type="entry name" value="MITOCHONDRIAL PEPTIDE METHIONINE SULFOXIDE REDUCTASE"/>
    <property type="match status" value="1"/>
</dbReference>
<evidence type="ECO:0000256" key="1">
    <source>
        <dbReference type="ARBA" id="ARBA00023002"/>
    </source>
</evidence>
<feature type="domain" description="Peptide methionine sulphoxide reductase MsrA" evidence="5">
    <location>
        <begin position="50"/>
        <end position="210"/>
    </location>
</feature>
<evidence type="ECO:0000259" key="5">
    <source>
        <dbReference type="Pfam" id="PF01625"/>
    </source>
</evidence>
<comment type="function">
    <text evidence="4">Has an important function as a repair enzyme for proteins that have been inactivated by oxidation. Catalyzes the reversible oxidation-reduction of methionine sulfoxide in proteins to methionine.</text>
</comment>
<comment type="catalytic activity">
    <reaction evidence="2 4">
        <text>L-methionyl-[protein] + [thioredoxin]-disulfide + H2O = L-methionyl-(S)-S-oxide-[protein] + [thioredoxin]-dithiol</text>
        <dbReference type="Rhea" id="RHEA:14217"/>
        <dbReference type="Rhea" id="RHEA-COMP:10698"/>
        <dbReference type="Rhea" id="RHEA-COMP:10700"/>
        <dbReference type="Rhea" id="RHEA-COMP:12313"/>
        <dbReference type="Rhea" id="RHEA-COMP:12315"/>
        <dbReference type="ChEBI" id="CHEBI:15377"/>
        <dbReference type="ChEBI" id="CHEBI:16044"/>
        <dbReference type="ChEBI" id="CHEBI:29950"/>
        <dbReference type="ChEBI" id="CHEBI:44120"/>
        <dbReference type="ChEBI" id="CHEBI:50058"/>
        <dbReference type="EC" id="1.8.4.11"/>
    </reaction>
</comment>
<proteinExistence type="inferred from homology"/>
<dbReference type="RefSeq" id="WP_123925665.1">
    <property type="nucleotide sequence ID" value="NZ_CP033896.1"/>
</dbReference>
<dbReference type="SUPFAM" id="SSF55068">
    <property type="entry name" value="Peptide methionine sulfoxide reductase"/>
    <property type="match status" value="1"/>
</dbReference>
<sequence>MGWLFERNTQPVTAETALHGGTHPVLTDPQPHAVLGTPITGPWAATQRSVLIGMGCYWGAEKLFWNQPGVLSTSVGFAGGFTPHPTYREVCTGRTGHAEVVEVVYDPAQTTLAQLLAVALEQHDPTQLNRQGNDVGTQYRSAIYTTGEDAAEDLQVAQQLVKTFGERLQAAGFGLITTEVRQLAETPAGEYYRAEDEHQQYLAKNPEGYCPVHATGVRCSTDPTVN</sequence>
<organism evidence="6 7">
    <name type="scientific">Corynebacterium choanae</name>
    <dbReference type="NCBI Taxonomy" id="1862358"/>
    <lineage>
        <taxon>Bacteria</taxon>
        <taxon>Bacillati</taxon>
        <taxon>Actinomycetota</taxon>
        <taxon>Actinomycetes</taxon>
        <taxon>Mycobacteriales</taxon>
        <taxon>Corynebacteriaceae</taxon>
        <taxon>Corynebacterium</taxon>
    </lineage>
</organism>
<dbReference type="AlphaFoldDB" id="A0A3G6J3C5"/>
<comment type="catalytic activity">
    <reaction evidence="3 4">
        <text>[thioredoxin]-disulfide + L-methionine + H2O = L-methionine (S)-S-oxide + [thioredoxin]-dithiol</text>
        <dbReference type="Rhea" id="RHEA:19993"/>
        <dbReference type="Rhea" id="RHEA-COMP:10698"/>
        <dbReference type="Rhea" id="RHEA-COMP:10700"/>
        <dbReference type="ChEBI" id="CHEBI:15377"/>
        <dbReference type="ChEBI" id="CHEBI:29950"/>
        <dbReference type="ChEBI" id="CHEBI:50058"/>
        <dbReference type="ChEBI" id="CHEBI:57844"/>
        <dbReference type="ChEBI" id="CHEBI:58772"/>
        <dbReference type="EC" id="1.8.4.11"/>
    </reaction>
</comment>
<gene>
    <name evidence="4 6" type="primary">msrA</name>
    <name evidence="6" type="ORF">CCHOA_00440</name>
</gene>
<dbReference type="EMBL" id="CP033896">
    <property type="protein sequence ID" value="AZA12517.1"/>
    <property type="molecule type" value="Genomic_DNA"/>
</dbReference>
<dbReference type="InterPro" id="IPR050162">
    <property type="entry name" value="MsrA_MetSO_reductase"/>
</dbReference>
<comment type="similarity">
    <text evidence="4">Belongs to the MsrA Met sulfoxide reductase family.</text>
</comment>
<dbReference type="Pfam" id="PF01625">
    <property type="entry name" value="PMSR"/>
    <property type="match status" value="1"/>
</dbReference>
<evidence type="ECO:0000313" key="7">
    <source>
        <dbReference type="Proteomes" id="UP000269019"/>
    </source>
</evidence>
<dbReference type="GO" id="GO:0033744">
    <property type="term" value="F:L-methionine:thioredoxin-disulfide S-oxidoreductase activity"/>
    <property type="evidence" value="ECO:0007669"/>
    <property type="project" value="RHEA"/>
</dbReference>
<dbReference type="HAMAP" id="MF_01401">
    <property type="entry name" value="MsrA"/>
    <property type="match status" value="1"/>
</dbReference>
<dbReference type="InterPro" id="IPR002569">
    <property type="entry name" value="Met_Sox_Rdtase_MsrA_dom"/>
</dbReference>
<dbReference type="PANTHER" id="PTHR42799:SF2">
    <property type="entry name" value="MITOCHONDRIAL PEPTIDE METHIONINE SULFOXIDE REDUCTASE"/>
    <property type="match status" value="1"/>
</dbReference>
<evidence type="ECO:0000313" key="6">
    <source>
        <dbReference type="EMBL" id="AZA12517.1"/>
    </source>
</evidence>
<evidence type="ECO:0000256" key="2">
    <source>
        <dbReference type="ARBA" id="ARBA00047806"/>
    </source>
</evidence>
<reference evidence="6 7" key="1">
    <citation type="submission" date="2018-11" db="EMBL/GenBank/DDBJ databases">
        <authorList>
            <person name="Kleinhagauer T."/>
            <person name="Glaeser S.P."/>
            <person name="Spergser J."/>
            <person name="Ruckert C."/>
            <person name="Kaempfer P."/>
            <person name="Busse H.-J."/>
        </authorList>
    </citation>
    <scope>NUCLEOTIDE SEQUENCE [LARGE SCALE GENOMIC DNA]</scope>
    <source>
        <strain evidence="6 7">200CH</strain>
    </source>
</reference>
<dbReference type="Gene3D" id="3.30.1060.10">
    <property type="entry name" value="Peptide methionine sulphoxide reductase MsrA"/>
    <property type="match status" value="1"/>
</dbReference>
<dbReference type="KEGG" id="ccho:CCHOA_00440"/>
<dbReference type="InterPro" id="IPR036509">
    <property type="entry name" value="Met_Sox_Rdtase_MsrA_sf"/>
</dbReference>
<evidence type="ECO:0000256" key="3">
    <source>
        <dbReference type="ARBA" id="ARBA00048782"/>
    </source>
</evidence>
<name>A0A3G6J3C5_9CORY</name>
<accession>A0A3G6J3C5</accession>
<dbReference type="GO" id="GO:0005737">
    <property type="term" value="C:cytoplasm"/>
    <property type="evidence" value="ECO:0007669"/>
    <property type="project" value="TreeGrafter"/>
</dbReference>